<comment type="caution">
    <text evidence="2">The sequence shown here is derived from an EMBL/GenBank/DDBJ whole genome shotgun (WGS) entry which is preliminary data.</text>
</comment>
<dbReference type="Gene3D" id="3.40.50.10090">
    <property type="match status" value="1"/>
</dbReference>
<organism evidence="2 3">
    <name type="scientific">Ranatra chinensis</name>
    <dbReference type="NCBI Taxonomy" id="642074"/>
    <lineage>
        <taxon>Eukaryota</taxon>
        <taxon>Metazoa</taxon>
        <taxon>Ecdysozoa</taxon>
        <taxon>Arthropoda</taxon>
        <taxon>Hexapoda</taxon>
        <taxon>Insecta</taxon>
        <taxon>Pterygota</taxon>
        <taxon>Neoptera</taxon>
        <taxon>Paraneoptera</taxon>
        <taxon>Hemiptera</taxon>
        <taxon>Heteroptera</taxon>
        <taxon>Panheteroptera</taxon>
        <taxon>Nepomorpha</taxon>
        <taxon>Nepidae</taxon>
        <taxon>Ranatrinae</taxon>
        <taxon>Ranatra</taxon>
    </lineage>
</organism>
<name>A0ABD0YP39_9HEMI</name>
<sequence length="157" mass="17240">MSPRTVRAVAQCGPLKEEWKQLKSFAVGAGTQMYLKSDLDLDAEGGQTGSGAKLATFILQSKFDRPLLLPCGNLSGDSLQRMLEEGGVSVDALEVYKTNPHPELEKNMKAALGVSFPDYALYFSPSGIDSTFPIFEKLGLNMDLIKVCEIFHFFLNE</sequence>
<accession>A0ABD0YP39</accession>
<dbReference type="SUPFAM" id="SSF69618">
    <property type="entry name" value="HemD-like"/>
    <property type="match status" value="1"/>
</dbReference>
<evidence type="ECO:0000313" key="2">
    <source>
        <dbReference type="EMBL" id="KAL1137717.1"/>
    </source>
</evidence>
<reference evidence="2 3" key="1">
    <citation type="submission" date="2024-07" db="EMBL/GenBank/DDBJ databases">
        <title>Chromosome-level genome assembly of the water stick insect Ranatra chinensis (Heteroptera: Nepidae).</title>
        <authorList>
            <person name="Liu X."/>
        </authorList>
    </citation>
    <scope>NUCLEOTIDE SEQUENCE [LARGE SCALE GENOMIC DNA]</scope>
    <source>
        <strain evidence="2">Cailab_2021Rc</strain>
        <tissue evidence="2">Muscle</tissue>
    </source>
</reference>
<dbReference type="AlphaFoldDB" id="A0ABD0YP39"/>
<gene>
    <name evidence="2" type="ORF">AAG570_009413</name>
</gene>
<dbReference type="PANTHER" id="PTHR12390:SF0">
    <property type="entry name" value="UROPORPHYRINOGEN-III SYNTHASE"/>
    <property type="match status" value="1"/>
</dbReference>
<dbReference type="GO" id="GO:0006779">
    <property type="term" value="P:porphyrin-containing compound biosynthetic process"/>
    <property type="evidence" value="ECO:0007669"/>
    <property type="project" value="UniProtKB-ARBA"/>
</dbReference>
<dbReference type="EMBL" id="JBFDAA010000004">
    <property type="protein sequence ID" value="KAL1137717.1"/>
    <property type="molecule type" value="Genomic_DNA"/>
</dbReference>
<protein>
    <recommendedName>
        <fullName evidence="1">Tetrapyrrole biosynthesis uroporphyrinogen III synthase domain-containing protein</fullName>
    </recommendedName>
</protein>
<dbReference type="InterPro" id="IPR003754">
    <property type="entry name" value="4pyrrol_synth_uPrphyn_synth"/>
</dbReference>
<evidence type="ECO:0000259" key="1">
    <source>
        <dbReference type="Pfam" id="PF02602"/>
    </source>
</evidence>
<dbReference type="Proteomes" id="UP001558652">
    <property type="component" value="Unassembled WGS sequence"/>
</dbReference>
<dbReference type="GO" id="GO:0004852">
    <property type="term" value="F:uroporphyrinogen-III synthase activity"/>
    <property type="evidence" value="ECO:0007669"/>
    <property type="project" value="UniProtKB-ARBA"/>
</dbReference>
<evidence type="ECO:0000313" key="3">
    <source>
        <dbReference type="Proteomes" id="UP001558652"/>
    </source>
</evidence>
<proteinExistence type="predicted"/>
<dbReference type="PANTHER" id="PTHR12390">
    <property type="entry name" value="UROPORPHYRINOGEN III SYNTHASE"/>
    <property type="match status" value="1"/>
</dbReference>
<dbReference type="InterPro" id="IPR036108">
    <property type="entry name" value="4pyrrol_syn_uPrphyn_synt_sf"/>
</dbReference>
<feature type="domain" description="Tetrapyrrole biosynthesis uroporphyrinogen III synthase" evidence="1">
    <location>
        <begin position="1"/>
        <end position="142"/>
    </location>
</feature>
<dbReference type="Pfam" id="PF02602">
    <property type="entry name" value="HEM4"/>
    <property type="match status" value="1"/>
</dbReference>
<dbReference type="InterPro" id="IPR039793">
    <property type="entry name" value="UROS/Hem4"/>
</dbReference>
<keyword evidence="3" id="KW-1185">Reference proteome</keyword>